<sequence length="109" mass="12867">MRKSNGFTLSESISALSMWLLIVTILVPQMVLIVKERENTMRSVDAHRILHEETQLIMIEHQLPEEKVILKNQIEYKLFIKEGVPYHQACLEWENTSNKEESSCFFFQK</sequence>
<feature type="transmembrane region" description="Helical" evidence="1">
    <location>
        <begin position="12"/>
        <end position="34"/>
    </location>
</feature>
<dbReference type="NCBIfam" id="NF041013">
    <property type="entry name" value="T4P_ComGE"/>
    <property type="match status" value="1"/>
</dbReference>
<dbReference type="RefSeq" id="WP_072579190.1">
    <property type="nucleotide sequence ID" value="NZ_CP016020.1"/>
</dbReference>
<dbReference type="AlphaFoldDB" id="A0A1L3MQ24"/>
<keyword evidence="1" id="KW-0812">Transmembrane</keyword>
<dbReference type="KEGG" id="bwh:A9C19_06375"/>
<keyword evidence="1" id="KW-0472">Membrane</keyword>
<dbReference type="Proteomes" id="UP000181936">
    <property type="component" value="Chromosome"/>
</dbReference>
<gene>
    <name evidence="2" type="ORF">A9C19_06375</name>
</gene>
<dbReference type="STRING" id="1547283.A9C19_06375"/>
<reference evidence="2 3" key="1">
    <citation type="journal article" date="2016" name="Sci. Rep.">
        <title>Complete genome sequence and transcriptomic analysis of a novel marine strain Bacillus weihaiensis reveals the mechanism of brown algae degradation.</title>
        <authorList>
            <person name="Zhu Y."/>
            <person name="Chen P."/>
            <person name="Bao Y."/>
            <person name="Men Y."/>
            <person name="Zeng Y."/>
            <person name="Yang J."/>
            <person name="Sun J."/>
            <person name="Sun Y."/>
        </authorList>
    </citation>
    <scope>NUCLEOTIDE SEQUENCE [LARGE SCALE GENOMIC DNA]</scope>
    <source>
        <strain evidence="2 3">Alg07</strain>
    </source>
</reference>
<dbReference type="InterPro" id="IPR053468">
    <property type="entry name" value="ComGE-like"/>
</dbReference>
<evidence type="ECO:0008006" key="4">
    <source>
        <dbReference type="Google" id="ProtNLM"/>
    </source>
</evidence>
<protein>
    <recommendedName>
        <fullName evidence="4">Competence protein ComG</fullName>
    </recommendedName>
</protein>
<keyword evidence="1" id="KW-1133">Transmembrane helix</keyword>
<keyword evidence="3" id="KW-1185">Reference proteome</keyword>
<dbReference type="OrthoDB" id="2878220at2"/>
<name>A0A1L3MQ24_9BACI</name>
<accession>A0A1L3MQ24</accession>
<evidence type="ECO:0000313" key="3">
    <source>
        <dbReference type="Proteomes" id="UP000181936"/>
    </source>
</evidence>
<evidence type="ECO:0000256" key="1">
    <source>
        <dbReference type="SAM" id="Phobius"/>
    </source>
</evidence>
<proteinExistence type="predicted"/>
<dbReference type="EMBL" id="CP016020">
    <property type="protein sequence ID" value="APH04402.1"/>
    <property type="molecule type" value="Genomic_DNA"/>
</dbReference>
<organism evidence="2 3">
    <name type="scientific">Bacillus weihaiensis</name>
    <dbReference type="NCBI Taxonomy" id="1547283"/>
    <lineage>
        <taxon>Bacteria</taxon>
        <taxon>Bacillati</taxon>
        <taxon>Bacillota</taxon>
        <taxon>Bacilli</taxon>
        <taxon>Bacillales</taxon>
        <taxon>Bacillaceae</taxon>
        <taxon>Bacillus</taxon>
    </lineage>
</organism>
<evidence type="ECO:0000313" key="2">
    <source>
        <dbReference type="EMBL" id="APH04402.1"/>
    </source>
</evidence>